<dbReference type="Proteomes" id="UP000029878">
    <property type="component" value="Unassembled WGS sequence"/>
</dbReference>
<gene>
    <name evidence="1" type="ORF">LS81_008635</name>
</gene>
<comment type="caution">
    <text evidence="1">The sequence shown here is derived from an EMBL/GenBank/DDBJ whole genome shotgun (WGS) entry which is preliminary data.</text>
</comment>
<dbReference type="EMBL" id="JRPL02000025">
    <property type="protein sequence ID" value="TLD81295.1"/>
    <property type="molecule type" value="Genomic_DNA"/>
</dbReference>
<sequence>MEEIIIALGFNLSLEFQVGAFSVIECVNYLIVKDYCKREGLDSILILELYKEMLSARLT</sequence>
<protein>
    <submittedName>
        <fullName evidence="1">Uncharacterized protein</fullName>
    </submittedName>
</protein>
<proteinExistence type="predicted"/>
<dbReference type="OrthoDB" id="5325465at2"/>
<dbReference type="RefSeq" id="WP_138069895.1">
    <property type="nucleotide sequence ID" value="NZ_FZNG01000010.1"/>
</dbReference>
<dbReference type="AlphaFoldDB" id="A0A4U8S643"/>
<evidence type="ECO:0000313" key="2">
    <source>
        <dbReference type="Proteomes" id="UP000029878"/>
    </source>
</evidence>
<name>A0A4U8S643_9HELI</name>
<reference evidence="1 2" key="1">
    <citation type="journal article" date="2014" name="Genome Announc.">
        <title>Draft genome sequences of eight enterohepatic helicobacter species isolated from both laboratory and wild rodents.</title>
        <authorList>
            <person name="Sheh A."/>
            <person name="Shen Z."/>
            <person name="Fox J.G."/>
        </authorList>
    </citation>
    <scope>NUCLEOTIDE SEQUENCE [LARGE SCALE GENOMIC DNA]</scope>
    <source>
        <strain evidence="1 2">ATCC 700114</strain>
    </source>
</reference>
<accession>A0A4U8S643</accession>
<evidence type="ECO:0000313" key="1">
    <source>
        <dbReference type="EMBL" id="TLD81295.1"/>
    </source>
</evidence>
<organism evidence="1 2">
    <name type="scientific">Helicobacter trogontum</name>
    <dbReference type="NCBI Taxonomy" id="50960"/>
    <lineage>
        <taxon>Bacteria</taxon>
        <taxon>Pseudomonadati</taxon>
        <taxon>Campylobacterota</taxon>
        <taxon>Epsilonproteobacteria</taxon>
        <taxon>Campylobacterales</taxon>
        <taxon>Helicobacteraceae</taxon>
        <taxon>Helicobacter</taxon>
    </lineage>
</organism>